<dbReference type="InterPro" id="IPR006140">
    <property type="entry name" value="D-isomer_DH_NAD-bd"/>
</dbReference>
<dbReference type="Pfam" id="PF02826">
    <property type="entry name" value="2-Hacid_dh_C"/>
    <property type="match status" value="1"/>
</dbReference>
<evidence type="ECO:0000256" key="1">
    <source>
        <dbReference type="ARBA" id="ARBA00023002"/>
    </source>
</evidence>
<accession>A0ABW2UIJ9</accession>
<feature type="domain" description="D-isomer specific 2-hydroxyacid dehydrogenase NAD-binding" evidence="3">
    <location>
        <begin position="121"/>
        <end position="277"/>
    </location>
</feature>
<dbReference type="PANTHER" id="PTHR43333:SF1">
    <property type="entry name" value="D-ISOMER SPECIFIC 2-HYDROXYACID DEHYDROGENASE NAD-BINDING DOMAIN-CONTAINING PROTEIN"/>
    <property type="match status" value="1"/>
</dbReference>
<dbReference type="PANTHER" id="PTHR43333">
    <property type="entry name" value="2-HACID_DH_C DOMAIN-CONTAINING PROTEIN"/>
    <property type="match status" value="1"/>
</dbReference>
<dbReference type="SUPFAM" id="SSF51735">
    <property type="entry name" value="NAD(P)-binding Rossmann-fold domains"/>
    <property type="match status" value="1"/>
</dbReference>
<dbReference type="CDD" id="cd12164">
    <property type="entry name" value="GDH_like_2"/>
    <property type="match status" value="1"/>
</dbReference>
<dbReference type="InterPro" id="IPR036291">
    <property type="entry name" value="NAD(P)-bd_dom_sf"/>
</dbReference>
<dbReference type="Proteomes" id="UP001596516">
    <property type="component" value="Unassembled WGS sequence"/>
</dbReference>
<name>A0ABW2UIJ9_9RHOB</name>
<keyword evidence="5" id="KW-1185">Reference proteome</keyword>
<evidence type="ECO:0000313" key="5">
    <source>
        <dbReference type="Proteomes" id="UP001596516"/>
    </source>
</evidence>
<keyword evidence="1" id="KW-0560">Oxidoreductase</keyword>
<dbReference type="EMBL" id="JBHTFQ010000001">
    <property type="protein sequence ID" value="MFC7703229.1"/>
    <property type="molecule type" value="Genomic_DNA"/>
</dbReference>
<comment type="caution">
    <text evidence="4">The sequence shown here is derived from an EMBL/GenBank/DDBJ whole genome shotgun (WGS) entry which is preliminary data.</text>
</comment>
<dbReference type="Gene3D" id="3.40.50.720">
    <property type="entry name" value="NAD(P)-binding Rossmann-like Domain"/>
    <property type="match status" value="2"/>
</dbReference>
<proteinExistence type="predicted"/>
<evidence type="ECO:0000256" key="2">
    <source>
        <dbReference type="ARBA" id="ARBA00023027"/>
    </source>
</evidence>
<gene>
    <name evidence="4" type="ORF">ACFQXB_03345</name>
</gene>
<reference evidence="5" key="1">
    <citation type="journal article" date="2019" name="Int. J. Syst. Evol. Microbiol.">
        <title>The Global Catalogue of Microorganisms (GCM) 10K type strain sequencing project: providing services to taxonomists for standard genome sequencing and annotation.</title>
        <authorList>
            <consortium name="The Broad Institute Genomics Platform"/>
            <consortium name="The Broad Institute Genome Sequencing Center for Infectious Disease"/>
            <person name="Wu L."/>
            <person name="Ma J."/>
        </authorList>
    </citation>
    <scope>NUCLEOTIDE SEQUENCE [LARGE SCALE GENOMIC DNA]</scope>
    <source>
        <strain evidence="5">CGMCC 1.12750</strain>
    </source>
</reference>
<organism evidence="4 5">
    <name type="scientific">Plastorhodobacter daqingensis</name>
    <dbReference type="NCBI Taxonomy" id="1387281"/>
    <lineage>
        <taxon>Bacteria</taxon>
        <taxon>Pseudomonadati</taxon>
        <taxon>Pseudomonadota</taxon>
        <taxon>Alphaproteobacteria</taxon>
        <taxon>Rhodobacterales</taxon>
        <taxon>Paracoccaceae</taxon>
        <taxon>Plastorhodobacter</taxon>
    </lineage>
</organism>
<protein>
    <submittedName>
        <fullName evidence="4">2-hydroxyacid dehydrogenase</fullName>
    </submittedName>
</protein>
<evidence type="ECO:0000259" key="3">
    <source>
        <dbReference type="Pfam" id="PF02826"/>
    </source>
</evidence>
<dbReference type="InterPro" id="IPR029753">
    <property type="entry name" value="D-isomer_DH_CS"/>
</dbReference>
<evidence type="ECO:0000313" key="4">
    <source>
        <dbReference type="EMBL" id="MFC7703229.1"/>
    </source>
</evidence>
<dbReference type="PROSITE" id="PS00671">
    <property type="entry name" value="D_2_HYDROXYACID_DH_3"/>
    <property type="match status" value="1"/>
</dbReference>
<sequence length="312" mass="33803">MTATAYFAAGPARWDAYRPHLEQAFAELGLDVSLVNTAPDPAAIDYIIFAPGGDVEDFSPFTRTRAVLNLWAGVERIVGNPTLTQPLCRMVDPALTDGMVEWVTGHVLRHHLGIDGHILRQDGVWRAGEVPPLARERPVAILGLGELGRASAEALARLNFPVLGWSRSARTIEGIDCHSGDAGLEAVLRRAAIVVTLLPLTPDTENLLNATRLAWMPRGAVIINPGRGPIIDDEALLAALDSGQIGHATLDVFRVEPLPAGHPFWAHPRVTVTPHIAAETRPPSASRVIAENIRRDLAGEPLLHRVDRDRGY</sequence>
<keyword evidence="2" id="KW-0520">NAD</keyword>
<dbReference type="RefSeq" id="WP_377399063.1">
    <property type="nucleotide sequence ID" value="NZ_JBHTFQ010000001.1"/>
</dbReference>